<feature type="chain" id="PRO_5028893663" evidence="1">
    <location>
        <begin position="29"/>
        <end position="465"/>
    </location>
</feature>
<proteinExistence type="predicted"/>
<feature type="signal peptide" evidence="1">
    <location>
        <begin position="1"/>
        <end position="28"/>
    </location>
</feature>
<dbReference type="AlphaFoldDB" id="A0A7C9K9W0"/>
<gene>
    <name evidence="2" type="ORF">GZ085_05985</name>
</gene>
<dbReference type="Gene3D" id="2.40.160.10">
    <property type="entry name" value="Porin"/>
    <property type="match status" value="1"/>
</dbReference>
<sequence length="465" mass="50574">MGDNKQFKRALISAACTMAFAAVGSAHAANWLMLQGTEDPASASRAEVWGFIQGKYEKDFSDANSTGGYVPPKLIGPDLDGQDGFNINRARIGVRGTGFPIDSKINYFALLEMGNNGITAGRGAFARLTDASITLNHIPGARIRAGLFKTPGSEEALQAIHVFDYINFTEGANILLNERQPNKSYTPCPAASATTPVCNGASGNVGPYTEAQLQGGAKFDTNPSPVGAFRDVGVQVFDAFDVGNEWEVSYAAMIGNGNGIEFSNSDGEYDKYLYVSAEKSLDGGRGGRAHGLKFFGWGQWGTRLLDITNDSTANLKSYDRNRAGVGVKYLKKPFRVTAEYVKADGMIFEGPDKTNWYFTGPANGNGADAKAYSWYVEGGWYIPNTKFELDARFDTLTRNDGRPDQHQFDKWTLGVQYHFNPKTRVTVNYEIRDFECNSGAAVCNNVNANLKGVDNRVGVQLTAIF</sequence>
<reference evidence="2 3" key="1">
    <citation type="submission" date="2019-09" db="EMBL/GenBank/DDBJ databases">
        <title>H2 Metabolism Revealed by Metagenomic Analysis in Subglacial Sediment of East Antarctica.</title>
        <authorList>
            <person name="Yang Z."/>
            <person name="Zhang Y."/>
            <person name="Lv Y."/>
            <person name="Yan W."/>
            <person name="Xiao X."/>
            <person name="Sun B."/>
            <person name="Ma H."/>
        </authorList>
    </citation>
    <scope>NUCLEOTIDE SEQUENCE [LARGE SCALE GENOMIC DNA]</scope>
    <source>
        <strain evidence="2">Bin2_2</strain>
    </source>
</reference>
<protein>
    <submittedName>
        <fullName evidence="2">Porin</fullName>
    </submittedName>
</protein>
<evidence type="ECO:0000256" key="1">
    <source>
        <dbReference type="SAM" id="SignalP"/>
    </source>
</evidence>
<dbReference type="Proteomes" id="UP000483432">
    <property type="component" value="Unassembled WGS sequence"/>
</dbReference>
<evidence type="ECO:0000313" key="2">
    <source>
        <dbReference type="EMBL" id="NDP47934.1"/>
    </source>
</evidence>
<dbReference type="EMBL" id="JAAFGW010000067">
    <property type="protein sequence ID" value="NDP47934.1"/>
    <property type="molecule type" value="Genomic_DNA"/>
</dbReference>
<comment type="caution">
    <text evidence="2">The sequence shown here is derived from an EMBL/GenBank/DDBJ whole genome shotgun (WGS) entry which is preliminary data.</text>
</comment>
<dbReference type="InterPro" id="IPR023614">
    <property type="entry name" value="Porin_dom_sf"/>
</dbReference>
<keyword evidence="1" id="KW-0732">Signal</keyword>
<evidence type="ECO:0000313" key="3">
    <source>
        <dbReference type="Proteomes" id="UP000483432"/>
    </source>
</evidence>
<name>A0A7C9K9W0_9PROT</name>
<dbReference type="InterPro" id="IPR010870">
    <property type="entry name" value="Porin_O/P"/>
</dbReference>
<organism evidence="2 3">
    <name type="scientific">Sulfuriferula multivorans</name>
    <dbReference type="NCBI Taxonomy" id="1559896"/>
    <lineage>
        <taxon>Bacteria</taxon>
        <taxon>Pseudomonadati</taxon>
        <taxon>Pseudomonadota</taxon>
        <taxon>Betaproteobacteria</taxon>
        <taxon>Nitrosomonadales</taxon>
        <taxon>Sulfuricellaceae</taxon>
        <taxon>Sulfuriferula</taxon>
    </lineage>
</organism>
<dbReference type="Pfam" id="PF07396">
    <property type="entry name" value="Porin_O_P"/>
    <property type="match status" value="1"/>
</dbReference>
<accession>A0A7C9K9W0</accession>
<dbReference type="SUPFAM" id="SSF56935">
    <property type="entry name" value="Porins"/>
    <property type="match status" value="1"/>
</dbReference>